<evidence type="ECO:0000313" key="2">
    <source>
        <dbReference type="EMBL" id="KZN92322.1"/>
    </source>
</evidence>
<feature type="region of interest" description="Disordered" evidence="1">
    <location>
        <begin position="93"/>
        <end position="117"/>
    </location>
</feature>
<sequence>MTTETTTYNVYRVYFKQIDKPDHQGIALVPAQMADQGRGRFYHVTGDLGLGMDYDPRPGYNFRGTKSYKSSAFQFQIPKEKLSEFEGIAAKQRVPHDPRVLTDKNPSPPPRNCSDWVDDVLKEARNKLVG</sequence>
<accession>A0A167X276</accession>
<protein>
    <submittedName>
        <fullName evidence="2">Uncharacterized protein</fullName>
    </submittedName>
</protein>
<organism evidence="2">
    <name type="scientific">Penicillium chrysogenum</name>
    <name type="common">Penicillium notatum</name>
    <dbReference type="NCBI Taxonomy" id="5076"/>
    <lineage>
        <taxon>Eukaryota</taxon>
        <taxon>Fungi</taxon>
        <taxon>Dikarya</taxon>
        <taxon>Ascomycota</taxon>
        <taxon>Pezizomycotina</taxon>
        <taxon>Eurotiomycetes</taxon>
        <taxon>Eurotiomycetidae</taxon>
        <taxon>Eurotiales</taxon>
        <taxon>Aspergillaceae</taxon>
        <taxon>Penicillium</taxon>
        <taxon>Penicillium chrysogenum species complex</taxon>
    </lineage>
</organism>
<dbReference type="Pfam" id="PF20174">
    <property type="entry name" value="DUF6540"/>
    <property type="match status" value="1"/>
</dbReference>
<dbReference type="AlphaFoldDB" id="A0A167X276"/>
<dbReference type="PhylomeDB" id="A0A167X276"/>
<dbReference type="Proteomes" id="UP000076449">
    <property type="component" value="Chromosome I"/>
</dbReference>
<reference evidence="2" key="1">
    <citation type="journal article" date="2014" name="Genome Announc.">
        <title>Complete sequencing and chromosome-scale genome assembly of the industrial progenitor strain P2niaD18 from the penicillin producer Penicillium chrysogenum.</title>
        <authorList>
            <person name="Specht T."/>
            <person name="Dahlmann T.A."/>
            <person name="Zadra I."/>
            <person name="Kurnsteiner H."/>
            <person name="Kuck U."/>
        </authorList>
    </citation>
    <scope>NUCLEOTIDE SEQUENCE [LARGE SCALE GENOMIC DNA]</scope>
    <source>
        <strain evidence="2">P2niaD18</strain>
    </source>
</reference>
<proteinExistence type="predicted"/>
<dbReference type="InterPro" id="IPR046670">
    <property type="entry name" value="DUF6540"/>
</dbReference>
<gene>
    <name evidence="2" type="ORF">EN45_024770</name>
</gene>
<dbReference type="EMBL" id="CM002798">
    <property type="protein sequence ID" value="KZN92322.1"/>
    <property type="molecule type" value="Genomic_DNA"/>
</dbReference>
<evidence type="ECO:0000256" key="1">
    <source>
        <dbReference type="SAM" id="MobiDB-lite"/>
    </source>
</evidence>
<name>A0A167X276_PENCH</name>